<sequence length="107" mass="11765">MAMTLRFPAGGATSVPAAMPHRVPMATAPSRLPATVAMALVSLRYPGLECSVNPPILFRHHHHLISAEFVTRFRFGEADFDSFRGHPPYPDQLGHPLRRVAPARAQD</sequence>
<dbReference type="AlphaFoldDB" id="A0A0P0WFD1"/>
<keyword evidence="3" id="KW-1185">Reference proteome</keyword>
<reference evidence="3" key="1">
    <citation type="journal article" date="2005" name="Nature">
        <title>The map-based sequence of the rice genome.</title>
        <authorList>
            <consortium name="International rice genome sequencing project (IRGSP)"/>
            <person name="Matsumoto T."/>
            <person name="Wu J."/>
            <person name="Kanamori H."/>
            <person name="Katayose Y."/>
            <person name="Fujisawa M."/>
            <person name="Namiki N."/>
            <person name="Mizuno H."/>
            <person name="Yamamoto K."/>
            <person name="Antonio B.A."/>
            <person name="Baba T."/>
            <person name="Sakata K."/>
            <person name="Nagamura Y."/>
            <person name="Aoki H."/>
            <person name="Arikawa K."/>
            <person name="Arita K."/>
            <person name="Bito T."/>
            <person name="Chiden Y."/>
            <person name="Fujitsuka N."/>
            <person name="Fukunaka R."/>
            <person name="Hamada M."/>
            <person name="Harada C."/>
            <person name="Hayashi A."/>
            <person name="Hijishita S."/>
            <person name="Honda M."/>
            <person name="Hosokawa S."/>
            <person name="Ichikawa Y."/>
            <person name="Idonuma A."/>
            <person name="Iijima M."/>
            <person name="Ikeda M."/>
            <person name="Ikeno M."/>
            <person name="Ito K."/>
            <person name="Ito S."/>
            <person name="Ito T."/>
            <person name="Ito Y."/>
            <person name="Ito Y."/>
            <person name="Iwabuchi A."/>
            <person name="Kamiya K."/>
            <person name="Karasawa W."/>
            <person name="Kurita K."/>
            <person name="Katagiri S."/>
            <person name="Kikuta A."/>
            <person name="Kobayashi H."/>
            <person name="Kobayashi N."/>
            <person name="Machita K."/>
            <person name="Maehara T."/>
            <person name="Masukawa M."/>
            <person name="Mizubayashi T."/>
            <person name="Mukai Y."/>
            <person name="Nagasaki H."/>
            <person name="Nagata Y."/>
            <person name="Naito S."/>
            <person name="Nakashima M."/>
            <person name="Nakama Y."/>
            <person name="Nakamichi Y."/>
            <person name="Nakamura M."/>
            <person name="Meguro A."/>
            <person name="Negishi M."/>
            <person name="Ohta I."/>
            <person name="Ohta T."/>
            <person name="Okamoto M."/>
            <person name="Ono N."/>
            <person name="Saji S."/>
            <person name="Sakaguchi M."/>
            <person name="Sakai K."/>
            <person name="Shibata M."/>
            <person name="Shimokawa T."/>
            <person name="Song J."/>
            <person name="Takazaki Y."/>
            <person name="Terasawa K."/>
            <person name="Tsugane M."/>
            <person name="Tsuji K."/>
            <person name="Ueda S."/>
            <person name="Waki K."/>
            <person name="Yamagata H."/>
            <person name="Yamamoto M."/>
            <person name="Yamamoto S."/>
            <person name="Yamane H."/>
            <person name="Yoshiki S."/>
            <person name="Yoshihara R."/>
            <person name="Yukawa K."/>
            <person name="Zhong H."/>
            <person name="Yano M."/>
            <person name="Yuan Q."/>
            <person name="Ouyang S."/>
            <person name="Liu J."/>
            <person name="Jones K.M."/>
            <person name="Gansberger K."/>
            <person name="Moffat K."/>
            <person name="Hill J."/>
            <person name="Bera J."/>
            <person name="Fadrosh D."/>
            <person name="Jin S."/>
            <person name="Johri S."/>
            <person name="Kim M."/>
            <person name="Overton L."/>
            <person name="Reardon M."/>
            <person name="Tsitrin T."/>
            <person name="Vuong H."/>
            <person name="Weaver B."/>
            <person name="Ciecko A."/>
            <person name="Tallon L."/>
            <person name="Jackson J."/>
            <person name="Pai G."/>
            <person name="Aken S.V."/>
            <person name="Utterback T."/>
            <person name="Reidmuller S."/>
            <person name="Feldblyum T."/>
            <person name="Hsiao J."/>
            <person name="Zismann V."/>
            <person name="Iobst S."/>
            <person name="de Vazeille A.R."/>
            <person name="Buell C.R."/>
            <person name="Ying K."/>
            <person name="Li Y."/>
            <person name="Lu T."/>
            <person name="Huang Y."/>
            <person name="Zhao Q."/>
            <person name="Feng Q."/>
            <person name="Zhang L."/>
            <person name="Zhu J."/>
            <person name="Weng Q."/>
            <person name="Mu J."/>
            <person name="Lu Y."/>
            <person name="Fan D."/>
            <person name="Liu Y."/>
            <person name="Guan J."/>
            <person name="Zhang Y."/>
            <person name="Yu S."/>
            <person name="Liu X."/>
            <person name="Zhang Y."/>
            <person name="Hong G."/>
            <person name="Han B."/>
            <person name="Choisne N."/>
            <person name="Demange N."/>
            <person name="Orjeda G."/>
            <person name="Samain S."/>
            <person name="Cattolico L."/>
            <person name="Pelletier E."/>
            <person name="Couloux A."/>
            <person name="Segurens B."/>
            <person name="Wincker P."/>
            <person name="D'Hont A."/>
            <person name="Scarpelli C."/>
            <person name="Weissenbach J."/>
            <person name="Salanoubat M."/>
            <person name="Quetier F."/>
            <person name="Yu Y."/>
            <person name="Kim H.R."/>
            <person name="Rambo T."/>
            <person name="Currie J."/>
            <person name="Collura K."/>
            <person name="Luo M."/>
            <person name="Yang T."/>
            <person name="Ammiraju J.S.S."/>
            <person name="Engler F."/>
            <person name="Soderlund C."/>
            <person name="Wing R.A."/>
            <person name="Palmer L.E."/>
            <person name="de la Bastide M."/>
            <person name="Spiegel L."/>
            <person name="Nascimento L."/>
            <person name="Zutavern T."/>
            <person name="O'Shaughnessy A."/>
            <person name="Dike S."/>
            <person name="Dedhia N."/>
            <person name="Preston R."/>
            <person name="Balija V."/>
            <person name="McCombie W.R."/>
            <person name="Chow T."/>
            <person name="Chen H."/>
            <person name="Chung M."/>
            <person name="Chen C."/>
            <person name="Shaw J."/>
            <person name="Wu H."/>
            <person name="Hsiao K."/>
            <person name="Chao Y."/>
            <person name="Chu M."/>
            <person name="Cheng C."/>
            <person name="Hour A."/>
            <person name="Lee P."/>
            <person name="Lin S."/>
            <person name="Lin Y."/>
            <person name="Liou J."/>
            <person name="Liu S."/>
            <person name="Hsing Y."/>
            <person name="Raghuvanshi S."/>
            <person name="Mohanty A."/>
            <person name="Bharti A.K."/>
            <person name="Gaur A."/>
            <person name="Gupta V."/>
            <person name="Kumar D."/>
            <person name="Ravi V."/>
            <person name="Vij S."/>
            <person name="Kapur A."/>
            <person name="Khurana P."/>
            <person name="Khurana P."/>
            <person name="Khurana J.P."/>
            <person name="Tyagi A.K."/>
            <person name="Gaikwad K."/>
            <person name="Singh A."/>
            <person name="Dalal V."/>
            <person name="Srivastava S."/>
            <person name="Dixit A."/>
            <person name="Pal A.K."/>
            <person name="Ghazi I.A."/>
            <person name="Yadav M."/>
            <person name="Pandit A."/>
            <person name="Bhargava A."/>
            <person name="Sureshbabu K."/>
            <person name="Batra K."/>
            <person name="Sharma T.R."/>
            <person name="Mohapatra T."/>
            <person name="Singh N.K."/>
            <person name="Messing J."/>
            <person name="Nelson A.B."/>
            <person name="Fuks G."/>
            <person name="Kavchok S."/>
            <person name="Keizer G."/>
            <person name="Linton E."/>
            <person name="Llaca V."/>
            <person name="Song R."/>
            <person name="Tanyolac B."/>
            <person name="Young S."/>
            <person name="Ho-Il K."/>
            <person name="Hahn J.H."/>
            <person name="Sangsakoo G."/>
            <person name="Vanavichit A."/>
            <person name="de Mattos Luiz.A.T."/>
            <person name="Zimmer P.D."/>
            <person name="Malone G."/>
            <person name="Dellagostin O."/>
            <person name="de Oliveira A.C."/>
            <person name="Bevan M."/>
            <person name="Bancroft I."/>
            <person name="Minx P."/>
            <person name="Cordum H."/>
            <person name="Wilson R."/>
            <person name="Cheng Z."/>
            <person name="Jin W."/>
            <person name="Jiang J."/>
            <person name="Leong S.A."/>
            <person name="Iwama H."/>
            <person name="Gojobori T."/>
            <person name="Itoh T."/>
            <person name="Niimura Y."/>
            <person name="Fujii Y."/>
            <person name="Habara T."/>
            <person name="Sakai H."/>
            <person name="Sato Y."/>
            <person name="Wilson G."/>
            <person name="Kumar K."/>
            <person name="McCouch S."/>
            <person name="Juretic N."/>
            <person name="Hoen D."/>
            <person name="Wright S."/>
            <person name="Bruskiewich R."/>
            <person name="Bureau T."/>
            <person name="Miyao A."/>
            <person name="Hirochika H."/>
            <person name="Nishikawa T."/>
            <person name="Kadowaki K."/>
            <person name="Sugiura M."/>
            <person name="Burr B."/>
            <person name="Sasaki T."/>
        </authorList>
    </citation>
    <scope>NUCLEOTIDE SEQUENCE [LARGE SCALE GENOMIC DNA]</scope>
    <source>
        <strain evidence="3">cv. Nipponbare</strain>
    </source>
</reference>
<name>A0A0P0WFD1_ORYSJ</name>
<reference evidence="2 3" key="3">
    <citation type="journal article" date="2013" name="Rice">
        <title>Improvement of the Oryza sativa Nipponbare reference genome using next generation sequence and optical map data.</title>
        <authorList>
            <person name="Kawahara Y."/>
            <person name="de la Bastide M."/>
            <person name="Hamilton J.P."/>
            <person name="Kanamori H."/>
            <person name="McCombie W.R."/>
            <person name="Ouyang S."/>
            <person name="Schwartz D.C."/>
            <person name="Tanaka T."/>
            <person name="Wu J."/>
            <person name="Zhou S."/>
            <person name="Childs K.L."/>
            <person name="Davidson R.M."/>
            <person name="Lin H."/>
            <person name="Quesada-Ocampo L."/>
            <person name="Vaillancourt B."/>
            <person name="Sakai H."/>
            <person name="Lee S.S."/>
            <person name="Kim J."/>
            <person name="Numa H."/>
            <person name="Itoh T."/>
            <person name="Buell C.R."/>
            <person name="Matsumoto T."/>
        </authorList>
    </citation>
    <scope>NUCLEOTIDE SEQUENCE [LARGE SCALE GENOMIC DNA]</scope>
    <source>
        <strain evidence="3">cv. Nipponbare</strain>
    </source>
</reference>
<dbReference type="PaxDb" id="39947-A0A0P0WFD1"/>
<evidence type="ECO:0000313" key="2">
    <source>
        <dbReference type="EMBL" id="BAS91275.1"/>
    </source>
</evidence>
<evidence type="ECO:0000313" key="3">
    <source>
        <dbReference type="Proteomes" id="UP000059680"/>
    </source>
</evidence>
<dbReference type="Proteomes" id="UP000059680">
    <property type="component" value="Chromosome 4"/>
</dbReference>
<accession>A0A0P0WFD1</accession>
<dbReference type="InParanoid" id="A0A0P0WFD1"/>
<reference evidence="2 3" key="2">
    <citation type="journal article" date="2013" name="Plant Cell Physiol.">
        <title>Rice Annotation Project Database (RAP-DB): an integrative and interactive database for rice genomics.</title>
        <authorList>
            <person name="Sakai H."/>
            <person name="Lee S.S."/>
            <person name="Tanaka T."/>
            <person name="Numa H."/>
            <person name="Kim J."/>
            <person name="Kawahara Y."/>
            <person name="Wakimoto H."/>
            <person name="Yang C.C."/>
            <person name="Iwamoto M."/>
            <person name="Abe T."/>
            <person name="Yamada Y."/>
            <person name="Muto A."/>
            <person name="Inokuchi H."/>
            <person name="Ikemura T."/>
            <person name="Matsumoto T."/>
            <person name="Sasaki T."/>
            <person name="Itoh T."/>
        </authorList>
    </citation>
    <scope>NUCLEOTIDE SEQUENCE [LARGE SCALE GENOMIC DNA]</scope>
    <source>
        <strain evidence="3">cv. Nipponbare</strain>
    </source>
</reference>
<feature type="region of interest" description="Disordered" evidence="1">
    <location>
        <begin position="86"/>
        <end position="107"/>
    </location>
</feature>
<gene>
    <name evidence="2" type="ordered locus">Os04g0642200</name>
    <name evidence="2" type="ORF">OSNPB_040642200</name>
</gene>
<dbReference type="EMBL" id="AP014960">
    <property type="protein sequence ID" value="BAS91275.1"/>
    <property type="molecule type" value="Genomic_DNA"/>
</dbReference>
<protein>
    <submittedName>
        <fullName evidence="2">Os04g0642200 protein</fullName>
    </submittedName>
</protein>
<proteinExistence type="predicted"/>
<organism evidence="2 3">
    <name type="scientific">Oryza sativa subsp. japonica</name>
    <name type="common">Rice</name>
    <dbReference type="NCBI Taxonomy" id="39947"/>
    <lineage>
        <taxon>Eukaryota</taxon>
        <taxon>Viridiplantae</taxon>
        <taxon>Streptophyta</taxon>
        <taxon>Embryophyta</taxon>
        <taxon>Tracheophyta</taxon>
        <taxon>Spermatophyta</taxon>
        <taxon>Magnoliopsida</taxon>
        <taxon>Liliopsida</taxon>
        <taxon>Poales</taxon>
        <taxon>Poaceae</taxon>
        <taxon>BOP clade</taxon>
        <taxon>Oryzoideae</taxon>
        <taxon>Oryzeae</taxon>
        <taxon>Oryzinae</taxon>
        <taxon>Oryza</taxon>
        <taxon>Oryza sativa</taxon>
    </lineage>
</organism>
<evidence type="ECO:0000256" key="1">
    <source>
        <dbReference type="SAM" id="MobiDB-lite"/>
    </source>
</evidence>